<protein>
    <submittedName>
        <fullName evidence="2">Uncharacterized protein</fullName>
    </submittedName>
</protein>
<evidence type="ECO:0000313" key="3">
    <source>
        <dbReference type="Proteomes" id="UP001342418"/>
    </source>
</evidence>
<organism evidence="2 3">
    <name type="scientific">Nitratireductor thuwali</name>
    <dbReference type="NCBI Taxonomy" id="2267699"/>
    <lineage>
        <taxon>Bacteria</taxon>
        <taxon>Pseudomonadati</taxon>
        <taxon>Pseudomonadota</taxon>
        <taxon>Alphaproteobacteria</taxon>
        <taxon>Hyphomicrobiales</taxon>
        <taxon>Phyllobacteriaceae</taxon>
        <taxon>Nitratireductor</taxon>
    </lineage>
</organism>
<dbReference type="EMBL" id="CP030941">
    <property type="protein sequence ID" value="UUP16185.1"/>
    <property type="molecule type" value="Genomic_DNA"/>
</dbReference>
<keyword evidence="3" id="KW-1185">Reference proteome</keyword>
<dbReference type="Proteomes" id="UP001342418">
    <property type="component" value="Chromosome"/>
</dbReference>
<sequence length="243" mass="28579">MYGIQTDRQRRLALIARISEATFRIRAAHLELLLERRANFDPNQPRVPRGHRHGGRWTRTGGWREPAQRTDSGRPRIILASHEPEEPEVPERRPETARERNRIGRSVARYLKQLPSFRQALFLARVGWLANEAGHTIRSYFDEPRSLEELRERAKESRSGYDVHHIVEKTPAYQAGYTRGMIESADNKILIPRYKHWEITAWYGTRSDKFGGLTPREYLRGRSWEERYRIGIEMLVEKGVLKQ</sequence>
<feature type="region of interest" description="Disordered" evidence="1">
    <location>
        <begin position="44"/>
        <end position="100"/>
    </location>
</feature>
<gene>
    <name evidence="2" type="ORF">NTH_00628</name>
</gene>
<proteinExistence type="predicted"/>
<evidence type="ECO:0000313" key="2">
    <source>
        <dbReference type="EMBL" id="UUP16185.1"/>
    </source>
</evidence>
<dbReference type="RefSeq" id="WP_338528627.1">
    <property type="nucleotide sequence ID" value="NZ_CP030941.1"/>
</dbReference>
<name>A0ABY5MDQ3_9HYPH</name>
<reference evidence="2 3" key="1">
    <citation type="submission" date="2018-07" db="EMBL/GenBank/DDBJ databases">
        <title>Genome sequence of Nitratireductor thuwali#1536.</title>
        <authorList>
            <person name="Michoud G."/>
            <person name="Merlino G."/>
            <person name="Sefrji F.O."/>
            <person name="Daffonchio D."/>
        </authorList>
    </citation>
    <scope>NUCLEOTIDE SEQUENCE [LARGE SCALE GENOMIC DNA]</scope>
    <source>
        <strain evidence="3">Nit1536</strain>
    </source>
</reference>
<evidence type="ECO:0000256" key="1">
    <source>
        <dbReference type="SAM" id="MobiDB-lite"/>
    </source>
</evidence>
<accession>A0ABY5MDQ3</accession>
<feature type="compositionally biased region" description="Basic and acidic residues" evidence="1">
    <location>
        <begin position="89"/>
        <end position="100"/>
    </location>
</feature>